<organism evidence="1 2">
    <name type="scientific">Hyalomma asiaticum</name>
    <name type="common">Tick</name>
    <dbReference type="NCBI Taxonomy" id="266040"/>
    <lineage>
        <taxon>Eukaryota</taxon>
        <taxon>Metazoa</taxon>
        <taxon>Ecdysozoa</taxon>
        <taxon>Arthropoda</taxon>
        <taxon>Chelicerata</taxon>
        <taxon>Arachnida</taxon>
        <taxon>Acari</taxon>
        <taxon>Parasitiformes</taxon>
        <taxon>Ixodida</taxon>
        <taxon>Ixodoidea</taxon>
        <taxon>Ixodidae</taxon>
        <taxon>Hyalomminae</taxon>
        <taxon>Hyalomma</taxon>
    </lineage>
</organism>
<sequence length="249" mass="28046">MFKSTRRSQLYVPDSAAHARPPPAPTFRQFHRDCHWRSSSVSACVRSSSVCFVYRLRTFAKRSKVRRIDSCTLHMTGCSAPNCTNRTGNGKAFYAVPCGRTDVRRRLKWLLRMGRDRPAPKGTRICELPPQHNNGDEDGIFSRGVTAHNFFAMSCIGLIPPPPFLPVPGRPPVPWPQWHQMFENFLLASGVSDFKPERRKALLIHSLGVEGQRVFASLLLTSAASQSDDPEIQPEQPLKDQHLPDTQES</sequence>
<dbReference type="Proteomes" id="UP000821845">
    <property type="component" value="Chromosome 9"/>
</dbReference>
<accession>A0ACB7RPT5</accession>
<gene>
    <name evidence="1" type="ORF">HPB50_015093</name>
</gene>
<comment type="caution">
    <text evidence="1">The sequence shown here is derived from an EMBL/GenBank/DDBJ whole genome shotgun (WGS) entry which is preliminary data.</text>
</comment>
<proteinExistence type="predicted"/>
<evidence type="ECO:0000313" key="2">
    <source>
        <dbReference type="Proteomes" id="UP000821845"/>
    </source>
</evidence>
<keyword evidence="2" id="KW-1185">Reference proteome</keyword>
<evidence type="ECO:0000313" key="1">
    <source>
        <dbReference type="EMBL" id="KAH6922494.1"/>
    </source>
</evidence>
<name>A0ACB7RPT5_HYAAI</name>
<reference evidence="1" key="1">
    <citation type="submission" date="2020-05" db="EMBL/GenBank/DDBJ databases">
        <title>Large-scale comparative analyses of tick genomes elucidate their genetic diversity and vector capacities.</title>
        <authorList>
            <person name="Jia N."/>
            <person name="Wang J."/>
            <person name="Shi W."/>
            <person name="Du L."/>
            <person name="Sun Y."/>
            <person name="Zhan W."/>
            <person name="Jiang J."/>
            <person name="Wang Q."/>
            <person name="Zhang B."/>
            <person name="Ji P."/>
            <person name="Sakyi L.B."/>
            <person name="Cui X."/>
            <person name="Yuan T."/>
            <person name="Jiang B."/>
            <person name="Yang W."/>
            <person name="Lam T.T.-Y."/>
            <person name="Chang Q."/>
            <person name="Ding S."/>
            <person name="Wang X."/>
            <person name="Zhu J."/>
            <person name="Ruan X."/>
            <person name="Zhao L."/>
            <person name="Wei J."/>
            <person name="Que T."/>
            <person name="Du C."/>
            <person name="Cheng J."/>
            <person name="Dai P."/>
            <person name="Han X."/>
            <person name="Huang E."/>
            <person name="Gao Y."/>
            <person name="Liu J."/>
            <person name="Shao H."/>
            <person name="Ye R."/>
            <person name="Li L."/>
            <person name="Wei W."/>
            <person name="Wang X."/>
            <person name="Wang C."/>
            <person name="Yang T."/>
            <person name="Huo Q."/>
            <person name="Li W."/>
            <person name="Guo W."/>
            <person name="Chen H."/>
            <person name="Zhou L."/>
            <person name="Ni X."/>
            <person name="Tian J."/>
            <person name="Zhou Y."/>
            <person name="Sheng Y."/>
            <person name="Liu T."/>
            <person name="Pan Y."/>
            <person name="Xia L."/>
            <person name="Li J."/>
            <person name="Zhao F."/>
            <person name="Cao W."/>
        </authorList>
    </citation>
    <scope>NUCLEOTIDE SEQUENCE</scope>
    <source>
        <strain evidence="1">Hyas-2018</strain>
    </source>
</reference>
<dbReference type="EMBL" id="CM023489">
    <property type="protein sequence ID" value="KAH6922494.1"/>
    <property type="molecule type" value="Genomic_DNA"/>
</dbReference>
<protein>
    <submittedName>
        <fullName evidence="1">Uncharacterized protein</fullName>
    </submittedName>
</protein>